<dbReference type="FunFam" id="2.40.10.120:FF:000007">
    <property type="entry name" value="Periplasmic serine endoprotease DegP-like"/>
    <property type="match status" value="1"/>
</dbReference>
<dbReference type="Proteomes" id="UP000600449">
    <property type="component" value="Unassembled WGS sequence"/>
</dbReference>
<evidence type="ECO:0000256" key="9">
    <source>
        <dbReference type="ARBA" id="ARBA00022764"/>
    </source>
</evidence>
<accession>A0A917V7G4</accession>
<keyword evidence="11" id="KW-0720">Serine protease</keyword>
<keyword evidence="9" id="KW-0574">Periplasm</keyword>
<dbReference type="InterPro" id="IPR036034">
    <property type="entry name" value="PDZ_sf"/>
</dbReference>
<dbReference type="InterPro" id="IPR001940">
    <property type="entry name" value="Peptidase_S1C"/>
</dbReference>
<evidence type="ECO:0000256" key="14">
    <source>
        <dbReference type="PIRSR" id="PIRSR611782-1"/>
    </source>
</evidence>
<dbReference type="SMART" id="SM00228">
    <property type="entry name" value="PDZ"/>
    <property type="match status" value="2"/>
</dbReference>
<keyword evidence="10" id="KW-0378">Hydrolase</keyword>
<dbReference type="SUPFAM" id="SSF50156">
    <property type="entry name" value="PDZ domain-like"/>
    <property type="match status" value="2"/>
</dbReference>
<keyword evidence="6 18" id="KW-0645">Protease</keyword>
<comment type="similarity">
    <text evidence="3">Belongs to the peptidase S1C family.</text>
</comment>
<feature type="binding site" evidence="15">
    <location>
        <position position="140"/>
    </location>
    <ligand>
        <name>substrate</name>
    </ligand>
</feature>
<dbReference type="EMBL" id="BMMF01000012">
    <property type="protein sequence ID" value="GGK46501.1"/>
    <property type="molecule type" value="Genomic_DNA"/>
</dbReference>
<evidence type="ECO:0000256" key="7">
    <source>
        <dbReference type="ARBA" id="ARBA00022729"/>
    </source>
</evidence>
<evidence type="ECO:0000256" key="8">
    <source>
        <dbReference type="ARBA" id="ARBA00022737"/>
    </source>
</evidence>
<evidence type="ECO:0000256" key="6">
    <source>
        <dbReference type="ARBA" id="ARBA00022670"/>
    </source>
</evidence>
<feature type="chain" id="PRO_5039328063" description="Probable periplasmic serine endoprotease DegP-like" evidence="16">
    <location>
        <begin position="42"/>
        <end position="524"/>
    </location>
</feature>
<feature type="domain" description="PDZ" evidence="17">
    <location>
        <begin position="399"/>
        <end position="498"/>
    </location>
</feature>
<dbReference type="CDD" id="cd10839">
    <property type="entry name" value="cpPDZ1_DegP-like"/>
    <property type="match status" value="1"/>
</dbReference>
<dbReference type="PRINTS" id="PR00834">
    <property type="entry name" value="PROTEASES2C"/>
</dbReference>
<dbReference type="Pfam" id="PF13365">
    <property type="entry name" value="Trypsin_2"/>
    <property type="match status" value="1"/>
</dbReference>
<keyword evidence="8" id="KW-0677">Repeat</keyword>
<dbReference type="GO" id="GO:0042597">
    <property type="term" value="C:periplasmic space"/>
    <property type="evidence" value="ECO:0007669"/>
    <property type="project" value="UniProtKB-SubCell"/>
</dbReference>
<feature type="active site" description="Charge relay system" evidence="14">
    <location>
        <position position="244"/>
    </location>
</feature>
<dbReference type="Pfam" id="PF13180">
    <property type="entry name" value="PDZ_2"/>
    <property type="match status" value="1"/>
</dbReference>
<comment type="subcellular location">
    <subcellularLocation>
        <location evidence="2">Periplasm</location>
    </subcellularLocation>
</comment>
<evidence type="ECO:0000256" key="12">
    <source>
        <dbReference type="ARBA" id="ARBA00023016"/>
    </source>
</evidence>
<dbReference type="InterPro" id="IPR011782">
    <property type="entry name" value="Pept_S1C_Do"/>
</dbReference>
<dbReference type="PROSITE" id="PS50106">
    <property type="entry name" value="PDZ"/>
    <property type="match status" value="2"/>
</dbReference>
<comment type="caution">
    <text evidence="18">The sequence shown here is derived from an EMBL/GenBank/DDBJ whole genome shotgun (WGS) entry which is preliminary data.</text>
</comment>
<reference evidence="18 19" key="1">
    <citation type="journal article" date="2014" name="Int. J. Syst. Evol. Microbiol.">
        <title>Complete genome sequence of Corynebacterium casei LMG S-19264T (=DSM 44701T), isolated from a smear-ripened cheese.</title>
        <authorList>
            <consortium name="US DOE Joint Genome Institute (JGI-PGF)"/>
            <person name="Walter F."/>
            <person name="Albersmeier A."/>
            <person name="Kalinowski J."/>
            <person name="Ruckert C."/>
        </authorList>
    </citation>
    <scope>NUCLEOTIDE SEQUENCE [LARGE SCALE GENOMIC DNA]</scope>
    <source>
        <strain evidence="18 19">CGMCC 1.9161</strain>
    </source>
</reference>
<keyword evidence="7 16" id="KW-0732">Signal</keyword>
<feature type="signal peptide" evidence="16">
    <location>
        <begin position="1"/>
        <end position="41"/>
    </location>
</feature>
<feature type="active site" description="Charge relay system" evidence="14">
    <location>
        <position position="170"/>
    </location>
</feature>
<evidence type="ECO:0000256" key="3">
    <source>
        <dbReference type="ARBA" id="ARBA00010541"/>
    </source>
</evidence>
<evidence type="ECO:0000256" key="11">
    <source>
        <dbReference type="ARBA" id="ARBA00022825"/>
    </source>
</evidence>
<dbReference type="AlphaFoldDB" id="A0A917V7G4"/>
<evidence type="ECO:0000256" key="5">
    <source>
        <dbReference type="ARBA" id="ARBA00013958"/>
    </source>
</evidence>
<dbReference type="SUPFAM" id="SSF50494">
    <property type="entry name" value="Trypsin-like serine proteases"/>
    <property type="match status" value="1"/>
</dbReference>
<evidence type="ECO:0000313" key="18">
    <source>
        <dbReference type="EMBL" id="GGK46501.1"/>
    </source>
</evidence>
<dbReference type="InterPro" id="IPR009003">
    <property type="entry name" value="Peptidase_S1_PA"/>
</dbReference>
<evidence type="ECO:0000256" key="16">
    <source>
        <dbReference type="SAM" id="SignalP"/>
    </source>
</evidence>
<feature type="binding site" evidence="15">
    <location>
        <position position="170"/>
    </location>
    <ligand>
        <name>substrate</name>
    </ligand>
</feature>
<evidence type="ECO:0000256" key="2">
    <source>
        <dbReference type="ARBA" id="ARBA00004418"/>
    </source>
</evidence>
<evidence type="ECO:0000256" key="15">
    <source>
        <dbReference type="PIRSR" id="PIRSR611782-2"/>
    </source>
</evidence>
<evidence type="ECO:0000256" key="10">
    <source>
        <dbReference type="ARBA" id="ARBA00022801"/>
    </source>
</evidence>
<feature type="binding site" evidence="15">
    <location>
        <begin position="242"/>
        <end position="244"/>
    </location>
    <ligand>
        <name>substrate</name>
    </ligand>
</feature>
<dbReference type="PANTHER" id="PTHR22939">
    <property type="entry name" value="SERINE PROTEASE FAMILY S1C HTRA-RELATED"/>
    <property type="match status" value="1"/>
</dbReference>
<gene>
    <name evidence="18" type="ORF">GCM10011322_36940</name>
</gene>
<evidence type="ECO:0000259" key="17">
    <source>
        <dbReference type="PROSITE" id="PS50106"/>
    </source>
</evidence>
<dbReference type="GO" id="GO:0006508">
    <property type="term" value="P:proteolysis"/>
    <property type="evidence" value="ECO:0007669"/>
    <property type="project" value="UniProtKB-KW"/>
</dbReference>
<dbReference type="RefSeq" id="WP_188914742.1">
    <property type="nucleotide sequence ID" value="NZ_BMMF01000012.1"/>
</dbReference>
<sequence length="524" mass="54894">MPEAVSQLAARATRRLRVRGATLALAAALAMSPLGAPLAQTAPVAPAQQITPTPFPDAPESFADLVDRVMPAVVNIQAATTAEVEERFMPQLPPGTPFEDLFEEFFNRRGEGAPRMPRRSNSLGSGFIIDPSGIVVTNNHVIGDADEIEVVFADGTTYDAEVIGTDSAIDIAVLKIESDVPFPSVPFGDSEEMRIGDWVVAIGNPFGLGGSVSAGIVSARARDIASGPYDNYIQTDAAINRGNSGGPLFNMRGEVVGINTAILSPTGGSVGIGFSIPTSTALPVIEQLQEFGETRRGWLGVRIQSVDETTADALGLDEARGALVAGVDPDGPASAAGIEMGDVIVSFDGVEVESSRDLPRIVANTPVGKEVAVEVVRDGEPVTIDVTIARLQETAEAADVTGPTEEDAPVAVREALGMELSEITEELRARFSIADDVEGVVVTEVDPLSAASERRIQPGNVILEVGQEPVASPAEVAERLQELRAEGRRSALLLVSDADGEVRFVALGMNDENADDTGNGGDRN</sequence>
<protein>
    <recommendedName>
        <fullName evidence="5">Probable periplasmic serine endoprotease DegP-like</fullName>
        <ecNumber evidence="4">3.4.21.107</ecNumber>
    </recommendedName>
    <alternativeName>
        <fullName evidence="13">Protease Do</fullName>
    </alternativeName>
</protein>
<evidence type="ECO:0000256" key="13">
    <source>
        <dbReference type="ARBA" id="ARBA00032850"/>
    </source>
</evidence>
<proteinExistence type="inferred from homology"/>
<comment type="catalytic activity">
    <reaction evidence="1">
        <text>Acts on substrates that are at least partially unfolded. The cleavage site P1 residue is normally between a pair of hydrophobic residues, such as Val-|-Val.</text>
        <dbReference type="EC" id="3.4.21.107"/>
    </reaction>
</comment>
<dbReference type="GO" id="GO:0004252">
    <property type="term" value="F:serine-type endopeptidase activity"/>
    <property type="evidence" value="ECO:0007669"/>
    <property type="project" value="InterPro"/>
</dbReference>
<organism evidence="18 19">
    <name type="scientific">Salinarimonas ramus</name>
    <dbReference type="NCBI Taxonomy" id="690164"/>
    <lineage>
        <taxon>Bacteria</taxon>
        <taxon>Pseudomonadati</taxon>
        <taxon>Pseudomonadota</taxon>
        <taxon>Alphaproteobacteria</taxon>
        <taxon>Hyphomicrobiales</taxon>
        <taxon>Salinarimonadaceae</taxon>
        <taxon>Salinarimonas</taxon>
    </lineage>
</organism>
<evidence type="ECO:0000256" key="4">
    <source>
        <dbReference type="ARBA" id="ARBA00013035"/>
    </source>
</evidence>
<dbReference type="InterPro" id="IPR001478">
    <property type="entry name" value="PDZ"/>
</dbReference>
<feature type="domain" description="PDZ" evidence="17">
    <location>
        <begin position="288"/>
        <end position="379"/>
    </location>
</feature>
<feature type="active site" description="Charge relay system" evidence="14">
    <location>
        <position position="140"/>
    </location>
</feature>
<evidence type="ECO:0000313" key="19">
    <source>
        <dbReference type="Proteomes" id="UP000600449"/>
    </source>
</evidence>
<dbReference type="Gene3D" id="2.40.10.120">
    <property type="match status" value="1"/>
</dbReference>
<dbReference type="NCBIfam" id="TIGR02037">
    <property type="entry name" value="degP_htrA_DO"/>
    <property type="match status" value="1"/>
</dbReference>
<name>A0A917V7G4_9HYPH</name>
<evidence type="ECO:0000256" key="1">
    <source>
        <dbReference type="ARBA" id="ARBA00001772"/>
    </source>
</evidence>
<dbReference type="PANTHER" id="PTHR22939:SF130">
    <property type="entry name" value="PERIPLASMIC SERINE ENDOPROTEASE DEGP-LIKE-RELATED"/>
    <property type="match status" value="1"/>
</dbReference>
<keyword evidence="12" id="KW-0346">Stress response</keyword>
<dbReference type="Gene3D" id="2.30.42.10">
    <property type="match status" value="2"/>
</dbReference>
<dbReference type="EC" id="3.4.21.107" evidence="4"/>
<keyword evidence="19" id="KW-1185">Reference proteome</keyword>